<dbReference type="RefSeq" id="WP_170136425.1">
    <property type="nucleotide sequence ID" value="NZ_FOMX01000011.1"/>
</dbReference>
<feature type="region of interest" description="Disordered" evidence="1">
    <location>
        <begin position="1"/>
        <end position="46"/>
    </location>
</feature>
<protein>
    <submittedName>
        <fullName evidence="2">Uncharacterized protein</fullName>
    </submittedName>
</protein>
<sequence length="46" mass="5143">MTRPAPSPVLSGSRLADPPRRDRGQAARRDLDRREPLGEVGLTFDR</sequence>
<keyword evidence="3" id="KW-1185">Reference proteome</keyword>
<dbReference type="EMBL" id="FOMX01000011">
    <property type="protein sequence ID" value="SFE26440.1"/>
    <property type="molecule type" value="Genomic_DNA"/>
</dbReference>
<dbReference type="STRING" id="54.SAMN02745121_03619"/>
<dbReference type="AlphaFoldDB" id="A0A1I1Z7Z1"/>
<organism evidence="2 3">
    <name type="scientific">Nannocystis exedens</name>
    <dbReference type="NCBI Taxonomy" id="54"/>
    <lineage>
        <taxon>Bacteria</taxon>
        <taxon>Pseudomonadati</taxon>
        <taxon>Myxococcota</taxon>
        <taxon>Polyangia</taxon>
        <taxon>Nannocystales</taxon>
        <taxon>Nannocystaceae</taxon>
        <taxon>Nannocystis</taxon>
    </lineage>
</organism>
<feature type="compositionally biased region" description="Basic and acidic residues" evidence="1">
    <location>
        <begin position="17"/>
        <end position="37"/>
    </location>
</feature>
<evidence type="ECO:0000313" key="3">
    <source>
        <dbReference type="Proteomes" id="UP000199400"/>
    </source>
</evidence>
<evidence type="ECO:0000256" key="1">
    <source>
        <dbReference type="SAM" id="MobiDB-lite"/>
    </source>
</evidence>
<gene>
    <name evidence="2" type="ORF">SAMN02745121_03619</name>
</gene>
<proteinExistence type="predicted"/>
<evidence type="ECO:0000313" key="2">
    <source>
        <dbReference type="EMBL" id="SFE26440.1"/>
    </source>
</evidence>
<name>A0A1I1Z7Z1_9BACT</name>
<dbReference type="Proteomes" id="UP000199400">
    <property type="component" value="Unassembled WGS sequence"/>
</dbReference>
<reference evidence="3" key="1">
    <citation type="submission" date="2016-10" db="EMBL/GenBank/DDBJ databases">
        <authorList>
            <person name="Varghese N."/>
            <person name="Submissions S."/>
        </authorList>
    </citation>
    <scope>NUCLEOTIDE SEQUENCE [LARGE SCALE GENOMIC DNA]</scope>
    <source>
        <strain evidence="3">ATCC 25963</strain>
    </source>
</reference>
<accession>A0A1I1Z7Z1</accession>